<accession>A0AAD9Z7U7</accession>
<sequence>MPIGGPVFLRVEDGSLLEGLLQELEWRGFGPSTIVGILALTAAEETLGFLLMGLNPRRLYDEDYQRFIQLLNRQLSTSLTSALLIARAKQKQAELSNELAASDSRFRAMTELNTTGPFQKFERRNLCAQHQEHIVNDVLTVSKLDSGKFLISPIPIQPFVAAKQVLKIFDGELVAHGINLEFFPEPSYKQFEFNWVMLDPSKISQGKLAYINDLRYGGSGLGLFISRDITKFYGGEIGLSSEAGKGSTFAFYVKGRRARTPTPLEGVPPEKLQISYPEATGPTATSPIRVLAADHNDKAMAGILLWL</sequence>
<proteinExistence type="predicted"/>
<evidence type="ECO:0000313" key="3">
    <source>
        <dbReference type="EMBL" id="KAK3173165.1"/>
    </source>
</evidence>
<dbReference type="Proteomes" id="UP001276659">
    <property type="component" value="Unassembled WGS sequence"/>
</dbReference>
<reference evidence="3" key="1">
    <citation type="submission" date="2022-11" db="EMBL/GenBank/DDBJ databases">
        <title>Chromosomal genome sequence assembly and mating type (MAT) locus characterization of the leprose asexual lichenized fungus Lepraria neglecta (Nyl.) Erichsen.</title>
        <authorList>
            <person name="Allen J.L."/>
            <person name="Pfeffer B."/>
        </authorList>
    </citation>
    <scope>NUCLEOTIDE SEQUENCE</scope>
    <source>
        <strain evidence="3">Allen 5258</strain>
    </source>
</reference>
<dbReference type="PANTHER" id="PTHR43719">
    <property type="entry name" value="TWO-COMPONENT HISTIDINE KINASE"/>
    <property type="match status" value="1"/>
</dbReference>
<name>A0AAD9Z7U7_9LECA</name>
<dbReference type="GO" id="GO:0016772">
    <property type="term" value="F:transferase activity, transferring phosphorus-containing groups"/>
    <property type="evidence" value="ECO:0007669"/>
    <property type="project" value="InterPro"/>
</dbReference>
<dbReference type="PRINTS" id="PR00344">
    <property type="entry name" value="BCTRLSENSOR"/>
</dbReference>
<dbReference type="InterPro" id="IPR003594">
    <property type="entry name" value="HATPase_dom"/>
</dbReference>
<dbReference type="AlphaFoldDB" id="A0AAD9Z7U7"/>
<keyword evidence="1" id="KW-0597">Phosphoprotein</keyword>
<evidence type="ECO:0000259" key="2">
    <source>
        <dbReference type="Pfam" id="PF02518"/>
    </source>
</evidence>
<evidence type="ECO:0000256" key="1">
    <source>
        <dbReference type="ARBA" id="ARBA00022553"/>
    </source>
</evidence>
<dbReference type="InterPro" id="IPR036890">
    <property type="entry name" value="HATPase_C_sf"/>
</dbReference>
<dbReference type="SUPFAM" id="SSF55874">
    <property type="entry name" value="ATPase domain of HSP90 chaperone/DNA topoisomerase II/histidine kinase"/>
    <property type="match status" value="1"/>
</dbReference>
<feature type="domain" description="Histidine kinase/HSP90-like ATPase" evidence="2">
    <location>
        <begin position="215"/>
        <end position="254"/>
    </location>
</feature>
<protein>
    <recommendedName>
        <fullName evidence="2">Histidine kinase/HSP90-like ATPase domain-containing protein</fullName>
    </recommendedName>
</protein>
<dbReference type="Pfam" id="PF02518">
    <property type="entry name" value="HATPase_c"/>
    <property type="match status" value="1"/>
</dbReference>
<organism evidence="3 4">
    <name type="scientific">Lepraria neglecta</name>
    <dbReference type="NCBI Taxonomy" id="209136"/>
    <lineage>
        <taxon>Eukaryota</taxon>
        <taxon>Fungi</taxon>
        <taxon>Dikarya</taxon>
        <taxon>Ascomycota</taxon>
        <taxon>Pezizomycotina</taxon>
        <taxon>Lecanoromycetes</taxon>
        <taxon>OSLEUM clade</taxon>
        <taxon>Lecanoromycetidae</taxon>
        <taxon>Lecanorales</taxon>
        <taxon>Lecanorineae</taxon>
        <taxon>Stereocaulaceae</taxon>
        <taxon>Lepraria</taxon>
    </lineage>
</organism>
<evidence type="ECO:0000313" key="4">
    <source>
        <dbReference type="Proteomes" id="UP001276659"/>
    </source>
</evidence>
<dbReference type="PANTHER" id="PTHR43719:SF30">
    <property type="entry name" value="TWO-COMPONENT SYSTEM RESPONSE REGULATOR"/>
    <property type="match status" value="1"/>
</dbReference>
<keyword evidence="4" id="KW-1185">Reference proteome</keyword>
<comment type="caution">
    <text evidence="3">The sequence shown here is derived from an EMBL/GenBank/DDBJ whole genome shotgun (WGS) entry which is preliminary data.</text>
</comment>
<dbReference type="InterPro" id="IPR004358">
    <property type="entry name" value="Sig_transdc_His_kin-like_C"/>
</dbReference>
<dbReference type="EMBL" id="JASNWA010000007">
    <property type="protein sequence ID" value="KAK3173165.1"/>
    <property type="molecule type" value="Genomic_DNA"/>
</dbReference>
<dbReference type="Gene3D" id="3.30.565.10">
    <property type="entry name" value="Histidine kinase-like ATPase, C-terminal domain"/>
    <property type="match status" value="1"/>
</dbReference>
<dbReference type="InterPro" id="IPR050956">
    <property type="entry name" value="2C_system_His_kinase"/>
</dbReference>
<gene>
    <name evidence="3" type="ORF">OEA41_006494</name>
</gene>